<feature type="compositionally biased region" description="Basic and acidic residues" evidence="1">
    <location>
        <begin position="37"/>
        <end position="53"/>
    </location>
</feature>
<comment type="caution">
    <text evidence="2">The sequence shown here is derived from an EMBL/GenBank/DDBJ whole genome shotgun (WGS) entry which is preliminary data.</text>
</comment>
<reference evidence="2" key="1">
    <citation type="submission" date="2009-10" db="EMBL/GenBank/DDBJ databases">
        <title>Diversity of trophic interactions inside an arsenic-rich microbial ecosystem.</title>
        <authorList>
            <person name="Bertin P.N."/>
            <person name="Heinrich-Salmeron A."/>
            <person name="Pelletier E."/>
            <person name="Goulhen-Chollet F."/>
            <person name="Arsene-Ploetze F."/>
            <person name="Gallien S."/>
            <person name="Calteau A."/>
            <person name="Vallenet D."/>
            <person name="Casiot C."/>
            <person name="Chane-Woon-Ming B."/>
            <person name="Giloteaux L."/>
            <person name="Barakat M."/>
            <person name="Bonnefoy V."/>
            <person name="Bruneel O."/>
            <person name="Chandler M."/>
            <person name="Cleiss J."/>
            <person name="Duran R."/>
            <person name="Elbaz-Poulichet F."/>
            <person name="Fonknechten N."/>
            <person name="Lauga B."/>
            <person name="Mornico D."/>
            <person name="Ortet P."/>
            <person name="Schaeffer C."/>
            <person name="Siguier P."/>
            <person name="Alexander Thil Smith A."/>
            <person name="Van Dorsselaer A."/>
            <person name="Weissenbach J."/>
            <person name="Medigue C."/>
            <person name="Le Paslier D."/>
        </authorList>
    </citation>
    <scope>NUCLEOTIDE SEQUENCE</scope>
</reference>
<feature type="region of interest" description="Disordered" evidence="1">
    <location>
        <begin position="31"/>
        <end position="53"/>
    </location>
</feature>
<organism evidence="2">
    <name type="scientific">mine drainage metagenome</name>
    <dbReference type="NCBI Taxonomy" id="410659"/>
    <lineage>
        <taxon>unclassified sequences</taxon>
        <taxon>metagenomes</taxon>
        <taxon>ecological metagenomes</taxon>
    </lineage>
</organism>
<dbReference type="AlphaFoldDB" id="E6Q1C8"/>
<name>E6Q1C8_9ZZZZ</name>
<dbReference type="EMBL" id="CABO01000012">
    <property type="protein sequence ID" value="CBI00988.1"/>
    <property type="molecule type" value="Genomic_DNA"/>
</dbReference>
<protein>
    <submittedName>
        <fullName evidence="2">Uncharacterized protein</fullName>
    </submittedName>
</protein>
<accession>E6Q1C8</accession>
<evidence type="ECO:0000256" key="1">
    <source>
        <dbReference type="SAM" id="MobiDB-lite"/>
    </source>
</evidence>
<gene>
    <name evidence="2" type="ORF">CARN4_0339</name>
</gene>
<evidence type="ECO:0000313" key="2">
    <source>
        <dbReference type="EMBL" id="CBI00988.1"/>
    </source>
</evidence>
<proteinExistence type="predicted"/>
<sequence length="53" mass="5963">MDSMMKERTIAKKPLLFSEQLSDVDATTYMSRLNHNGGDEHLPSGSDHPESTR</sequence>